<dbReference type="InParanoid" id="A0A371RKZ2"/>
<dbReference type="EMBL" id="QUQO01000001">
    <property type="protein sequence ID" value="RFB06115.1"/>
    <property type="molecule type" value="Genomic_DNA"/>
</dbReference>
<dbReference type="InterPro" id="IPR052164">
    <property type="entry name" value="Anthracycline_SecMetBiosynth"/>
</dbReference>
<dbReference type="OrthoDB" id="9793039at2"/>
<dbReference type="Pfam" id="PF18029">
    <property type="entry name" value="Glyoxalase_6"/>
    <property type="match status" value="1"/>
</dbReference>
<dbReference type="Gene3D" id="3.10.180.10">
    <property type="entry name" value="2,3-Dihydroxybiphenyl 1,2-Dioxygenase, domain 1"/>
    <property type="match status" value="1"/>
</dbReference>
<dbReference type="InterPro" id="IPR041581">
    <property type="entry name" value="Glyoxalase_6"/>
</dbReference>
<protein>
    <submittedName>
        <fullName evidence="2">VOC family protein</fullName>
    </submittedName>
</protein>
<dbReference type="PROSITE" id="PS51819">
    <property type="entry name" value="VOC"/>
    <property type="match status" value="1"/>
</dbReference>
<keyword evidence="3" id="KW-1185">Reference proteome</keyword>
<proteinExistence type="predicted"/>
<feature type="domain" description="VOC" evidence="1">
    <location>
        <begin position="7"/>
        <end position="129"/>
    </location>
</feature>
<evidence type="ECO:0000259" key="1">
    <source>
        <dbReference type="PROSITE" id="PS51819"/>
    </source>
</evidence>
<name>A0A371RKZ2_9PROT</name>
<organism evidence="2 3">
    <name type="scientific">Parvularcula marina</name>
    <dbReference type="NCBI Taxonomy" id="2292771"/>
    <lineage>
        <taxon>Bacteria</taxon>
        <taxon>Pseudomonadati</taxon>
        <taxon>Pseudomonadota</taxon>
        <taxon>Alphaproteobacteria</taxon>
        <taxon>Parvularculales</taxon>
        <taxon>Parvularculaceae</taxon>
        <taxon>Parvularcula</taxon>
    </lineage>
</organism>
<dbReference type="InterPro" id="IPR029068">
    <property type="entry name" value="Glyas_Bleomycin-R_OHBP_Dase"/>
</dbReference>
<dbReference type="RefSeq" id="WP_116392748.1">
    <property type="nucleotide sequence ID" value="NZ_QUQO01000001.1"/>
</dbReference>
<dbReference type="Proteomes" id="UP000264589">
    <property type="component" value="Unassembled WGS sequence"/>
</dbReference>
<reference evidence="2 3" key="1">
    <citation type="submission" date="2018-08" db="EMBL/GenBank/DDBJ databases">
        <title>Parvularcula sp. SM1705, isolated from surface water of the South Sea China.</title>
        <authorList>
            <person name="Sun L."/>
        </authorList>
    </citation>
    <scope>NUCLEOTIDE SEQUENCE [LARGE SCALE GENOMIC DNA]</scope>
    <source>
        <strain evidence="2 3">SM1705</strain>
    </source>
</reference>
<comment type="caution">
    <text evidence="2">The sequence shown here is derived from an EMBL/GenBank/DDBJ whole genome shotgun (WGS) entry which is preliminary data.</text>
</comment>
<dbReference type="PANTHER" id="PTHR33993:SF14">
    <property type="entry name" value="GB|AAF24581.1"/>
    <property type="match status" value="1"/>
</dbReference>
<sequence length="132" mass="14022">MSDQQPSIGHVVWTDLTVPDADGLKDFYAEVVGLKCEPLDMGGYADYMMQASGEGPAAPGGVGICHARGSNAHLPPQWMIYFGVADLDASLEAVDRLGGKRIGDVRTMGNDRYCAIQDPAGAVCSLYQKQTA</sequence>
<dbReference type="InterPro" id="IPR037523">
    <property type="entry name" value="VOC_core"/>
</dbReference>
<dbReference type="AlphaFoldDB" id="A0A371RKZ2"/>
<evidence type="ECO:0000313" key="3">
    <source>
        <dbReference type="Proteomes" id="UP000264589"/>
    </source>
</evidence>
<dbReference type="SUPFAM" id="SSF54593">
    <property type="entry name" value="Glyoxalase/Bleomycin resistance protein/Dihydroxybiphenyl dioxygenase"/>
    <property type="match status" value="1"/>
</dbReference>
<accession>A0A371RKZ2</accession>
<dbReference type="PANTHER" id="PTHR33993">
    <property type="entry name" value="GLYOXALASE-RELATED"/>
    <property type="match status" value="1"/>
</dbReference>
<gene>
    <name evidence="2" type="ORF">DX908_13070</name>
</gene>
<evidence type="ECO:0000313" key="2">
    <source>
        <dbReference type="EMBL" id="RFB06115.1"/>
    </source>
</evidence>